<feature type="non-terminal residue" evidence="2">
    <location>
        <position position="1"/>
    </location>
</feature>
<sequence>PLLVLTVATELTDGYRRFLRSARAFNYSVTTLGLGQSWQGGDMARVPGGGQKVRWLRGALAALRGRGGLIALFVD</sequence>
<dbReference type="InterPro" id="IPR057589">
    <property type="entry name" value="GT_PLOD"/>
</dbReference>
<evidence type="ECO:0000313" key="3">
    <source>
        <dbReference type="Proteomes" id="UP000796761"/>
    </source>
</evidence>
<dbReference type="Proteomes" id="UP000796761">
    <property type="component" value="Unassembled WGS sequence"/>
</dbReference>
<dbReference type="OrthoDB" id="69177at2759"/>
<feature type="domain" description="PLOD1-3-like GT" evidence="1">
    <location>
        <begin position="2"/>
        <end position="75"/>
    </location>
</feature>
<organism evidence="2 3">
    <name type="scientific">Zosterops borbonicus</name>
    <dbReference type="NCBI Taxonomy" id="364589"/>
    <lineage>
        <taxon>Eukaryota</taxon>
        <taxon>Metazoa</taxon>
        <taxon>Chordata</taxon>
        <taxon>Craniata</taxon>
        <taxon>Vertebrata</taxon>
        <taxon>Euteleostomi</taxon>
        <taxon>Archelosauria</taxon>
        <taxon>Archosauria</taxon>
        <taxon>Dinosauria</taxon>
        <taxon>Saurischia</taxon>
        <taxon>Theropoda</taxon>
        <taxon>Coelurosauria</taxon>
        <taxon>Aves</taxon>
        <taxon>Neognathae</taxon>
        <taxon>Neoaves</taxon>
        <taxon>Telluraves</taxon>
        <taxon>Australaves</taxon>
        <taxon>Passeriformes</taxon>
        <taxon>Sylvioidea</taxon>
        <taxon>Zosteropidae</taxon>
        <taxon>Zosterops</taxon>
    </lineage>
</organism>
<dbReference type="EMBL" id="SWJQ01001247">
    <property type="protein sequence ID" value="TRZ08778.1"/>
    <property type="molecule type" value="Genomic_DNA"/>
</dbReference>
<evidence type="ECO:0000313" key="2">
    <source>
        <dbReference type="EMBL" id="TRZ08778.1"/>
    </source>
</evidence>
<name>A0A8K1LCA7_9PASS</name>
<feature type="non-terminal residue" evidence="2">
    <location>
        <position position="75"/>
    </location>
</feature>
<dbReference type="AlphaFoldDB" id="A0A8K1LCA7"/>
<protein>
    <recommendedName>
        <fullName evidence="1">PLOD1-3-like GT domain-containing protein</fullName>
    </recommendedName>
</protein>
<gene>
    <name evidence="2" type="ORF">HGM15179_018326</name>
</gene>
<comment type="caution">
    <text evidence="2">The sequence shown here is derived from an EMBL/GenBank/DDBJ whole genome shotgun (WGS) entry which is preliminary data.</text>
</comment>
<evidence type="ECO:0000259" key="1">
    <source>
        <dbReference type="Pfam" id="PF25342"/>
    </source>
</evidence>
<proteinExistence type="predicted"/>
<reference evidence="2" key="1">
    <citation type="submission" date="2019-04" db="EMBL/GenBank/DDBJ databases">
        <title>Genome assembly of Zosterops borbonicus 15179.</title>
        <authorList>
            <person name="Leroy T."/>
            <person name="Anselmetti Y."/>
            <person name="Tilak M.-K."/>
            <person name="Nabholz B."/>
        </authorList>
    </citation>
    <scope>NUCLEOTIDE SEQUENCE</scope>
    <source>
        <strain evidence="2">HGM_15179</strain>
        <tissue evidence="2">Muscle</tissue>
    </source>
</reference>
<keyword evidence="3" id="KW-1185">Reference proteome</keyword>
<dbReference type="Pfam" id="PF25342">
    <property type="entry name" value="GT_PLOD"/>
    <property type="match status" value="1"/>
</dbReference>
<accession>A0A8K1LCA7</accession>